<evidence type="ECO:0000256" key="1">
    <source>
        <dbReference type="ARBA" id="ARBA00004496"/>
    </source>
</evidence>
<dbReference type="OrthoDB" id="3176171at2759"/>
<reference evidence="9 10" key="1">
    <citation type="journal article" date="2013" name="Curr. Biol.">
        <title>The Genome of the Foraminiferan Reticulomyxa filosa.</title>
        <authorList>
            <person name="Glockner G."/>
            <person name="Hulsmann N."/>
            <person name="Schleicher M."/>
            <person name="Noegel A.A."/>
            <person name="Eichinger L."/>
            <person name="Gallinger C."/>
            <person name="Pawlowski J."/>
            <person name="Sierra R."/>
            <person name="Euteneuer U."/>
            <person name="Pillet L."/>
            <person name="Moustafa A."/>
            <person name="Platzer M."/>
            <person name="Groth M."/>
            <person name="Szafranski K."/>
            <person name="Schliwa M."/>
        </authorList>
    </citation>
    <scope>NUCLEOTIDE SEQUENCE [LARGE SCALE GENOMIC DNA]</scope>
</reference>
<name>X6MJA1_RETFI</name>
<comment type="caution">
    <text evidence="9">The sequence shown here is derived from an EMBL/GenBank/DDBJ whole genome shotgun (WGS) entry which is preliminary data.</text>
</comment>
<evidence type="ECO:0000256" key="2">
    <source>
        <dbReference type="ARBA" id="ARBA00022490"/>
    </source>
</evidence>
<evidence type="ECO:0000313" key="10">
    <source>
        <dbReference type="Proteomes" id="UP000023152"/>
    </source>
</evidence>
<dbReference type="CDD" id="cd00106">
    <property type="entry name" value="KISc"/>
    <property type="match status" value="1"/>
</dbReference>
<dbReference type="InterPro" id="IPR027640">
    <property type="entry name" value="Kinesin-like_fam"/>
</dbReference>
<dbReference type="InterPro" id="IPR036961">
    <property type="entry name" value="Kinesin_motor_dom_sf"/>
</dbReference>
<gene>
    <name evidence="9" type="ORF">RFI_23859</name>
</gene>
<dbReference type="GO" id="GO:0007052">
    <property type="term" value="P:mitotic spindle organization"/>
    <property type="evidence" value="ECO:0007669"/>
    <property type="project" value="TreeGrafter"/>
</dbReference>
<evidence type="ECO:0000256" key="3">
    <source>
        <dbReference type="ARBA" id="ARBA00022741"/>
    </source>
</evidence>
<dbReference type="Gene3D" id="3.40.850.10">
    <property type="entry name" value="Kinesin motor domain"/>
    <property type="match status" value="1"/>
</dbReference>
<evidence type="ECO:0000256" key="5">
    <source>
        <dbReference type="ARBA" id="ARBA00023054"/>
    </source>
</evidence>
<evidence type="ECO:0000313" key="9">
    <source>
        <dbReference type="EMBL" id="ETO13512.1"/>
    </source>
</evidence>
<evidence type="ECO:0000259" key="8">
    <source>
        <dbReference type="PROSITE" id="PS50067"/>
    </source>
</evidence>
<proteinExistence type="inferred from homology"/>
<dbReference type="OMA" id="ICMASKI"/>
<dbReference type="PANTHER" id="PTHR47969:SF15">
    <property type="entry name" value="CHROMOSOME-ASSOCIATED KINESIN KIF4A-RELATED"/>
    <property type="match status" value="1"/>
</dbReference>
<dbReference type="SUPFAM" id="SSF52540">
    <property type="entry name" value="P-loop containing nucleoside triphosphate hydrolases"/>
    <property type="match status" value="1"/>
</dbReference>
<accession>X6MJA1</accession>
<dbReference type="InterPro" id="IPR027417">
    <property type="entry name" value="P-loop_NTPase"/>
</dbReference>
<keyword evidence="10" id="KW-1185">Reference proteome</keyword>
<feature type="compositionally biased region" description="Basic and acidic residues" evidence="7">
    <location>
        <begin position="39"/>
        <end position="48"/>
    </location>
</feature>
<dbReference type="GO" id="GO:0005875">
    <property type="term" value="C:microtubule associated complex"/>
    <property type="evidence" value="ECO:0007669"/>
    <property type="project" value="TreeGrafter"/>
</dbReference>
<feature type="domain" description="Kinesin motor" evidence="8">
    <location>
        <begin position="26"/>
        <end position="336"/>
    </location>
</feature>
<keyword evidence="2" id="KW-0963">Cytoplasm</keyword>
<protein>
    <recommendedName>
        <fullName evidence="8">Kinesin motor domain-containing protein</fullName>
    </recommendedName>
</protein>
<dbReference type="InterPro" id="IPR001752">
    <property type="entry name" value="Kinesin_motor_dom"/>
</dbReference>
<evidence type="ECO:0000256" key="4">
    <source>
        <dbReference type="ARBA" id="ARBA00022840"/>
    </source>
</evidence>
<dbReference type="PROSITE" id="PS50067">
    <property type="entry name" value="KINESIN_MOTOR_2"/>
    <property type="match status" value="1"/>
</dbReference>
<dbReference type="AlphaFoldDB" id="X6MJA1"/>
<organism evidence="9 10">
    <name type="scientific">Reticulomyxa filosa</name>
    <dbReference type="NCBI Taxonomy" id="46433"/>
    <lineage>
        <taxon>Eukaryota</taxon>
        <taxon>Sar</taxon>
        <taxon>Rhizaria</taxon>
        <taxon>Retaria</taxon>
        <taxon>Foraminifera</taxon>
        <taxon>Monothalamids</taxon>
        <taxon>Reticulomyxidae</taxon>
        <taxon>Reticulomyxa</taxon>
    </lineage>
</organism>
<feature type="region of interest" description="Disordered" evidence="7">
    <location>
        <begin position="39"/>
        <end position="72"/>
    </location>
</feature>
<keyword evidence="3 6" id="KW-0547">Nucleotide-binding</keyword>
<dbReference type="GO" id="GO:0003777">
    <property type="term" value="F:microtubule motor activity"/>
    <property type="evidence" value="ECO:0007669"/>
    <property type="project" value="InterPro"/>
</dbReference>
<dbReference type="GO" id="GO:0051231">
    <property type="term" value="P:spindle elongation"/>
    <property type="evidence" value="ECO:0007669"/>
    <property type="project" value="TreeGrafter"/>
</dbReference>
<feature type="binding site" evidence="6">
    <location>
        <begin position="118"/>
        <end position="125"/>
    </location>
    <ligand>
        <name>ATP</name>
        <dbReference type="ChEBI" id="CHEBI:30616"/>
    </ligand>
</feature>
<sequence length="336" mass="37873">MSTLVQEEDSTLLARVENSTESVEENIRVVCRFRPVNSKEKHEEKQQQLEESPITTNPPKYNHVTVPRSRGETKPPLEFDLDRVLWTDCDQAKVFEELAKPLVEQVILGYNCTLFAFGQTGSGKTFTMFGPDNYRGAMVESLGIIPRSVHYLFEKLAKCNDALKYAVTISVIEVYKEMLRDLLDVDNDNKRLEVYTSMGEVTIKNLTDKPCANVDDVLSWLVKAQDNRRVTKTQFIGHHSSRSHCVVIINVTQRMLDDTIKTSKLNFGDLAGSELAKRTGSEGNTLEEAGKIHQGLLVLERVITALMEKRPHIPYKDSKLTRILGDSLGGNSKTTI</sequence>
<dbReference type="Proteomes" id="UP000023152">
    <property type="component" value="Unassembled WGS sequence"/>
</dbReference>
<comment type="subcellular location">
    <subcellularLocation>
        <location evidence="1">Cytoplasm</location>
    </subcellularLocation>
</comment>
<dbReference type="EMBL" id="ASPP01020562">
    <property type="protein sequence ID" value="ETO13512.1"/>
    <property type="molecule type" value="Genomic_DNA"/>
</dbReference>
<feature type="non-terminal residue" evidence="9">
    <location>
        <position position="336"/>
    </location>
</feature>
<evidence type="ECO:0000256" key="7">
    <source>
        <dbReference type="SAM" id="MobiDB-lite"/>
    </source>
</evidence>
<dbReference type="PANTHER" id="PTHR47969">
    <property type="entry name" value="CHROMOSOME-ASSOCIATED KINESIN KIF4A-RELATED"/>
    <property type="match status" value="1"/>
</dbReference>
<dbReference type="PRINTS" id="PR00380">
    <property type="entry name" value="KINESINHEAVY"/>
</dbReference>
<keyword evidence="6" id="KW-0505">Motor protein</keyword>
<evidence type="ECO:0000256" key="6">
    <source>
        <dbReference type="PROSITE-ProRule" id="PRU00283"/>
    </source>
</evidence>
<dbReference type="Pfam" id="PF00225">
    <property type="entry name" value="Kinesin"/>
    <property type="match status" value="1"/>
</dbReference>
<dbReference type="GO" id="GO:0005737">
    <property type="term" value="C:cytoplasm"/>
    <property type="evidence" value="ECO:0007669"/>
    <property type="project" value="UniProtKB-SubCell"/>
</dbReference>
<dbReference type="GO" id="GO:0005524">
    <property type="term" value="F:ATP binding"/>
    <property type="evidence" value="ECO:0007669"/>
    <property type="project" value="UniProtKB-UniRule"/>
</dbReference>
<dbReference type="GO" id="GO:0008017">
    <property type="term" value="F:microtubule binding"/>
    <property type="evidence" value="ECO:0007669"/>
    <property type="project" value="InterPro"/>
</dbReference>
<dbReference type="GO" id="GO:0007018">
    <property type="term" value="P:microtubule-based movement"/>
    <property type="evidence" value="ECO:0007669"/>
    <property type="project" value="InterPro"/>
</dbReference>
<keyword evidence="4 6" id="KW-0067">ATP-binding</keyword>
<comment type="similarity">
    <text evidence="6">Belongs to the TRAFAC class myosin-kinesin ATPase superfamily. Kinesin family.</text>
</comment>
<keyword evidence="5" id="KW-0175">Coiled coil</keyword>
<dbReference type="SMART" id="SM00129">
    <property type="entry name" value="KISc"/>
    <property type="match status" value="1"/>
</dbReference>